<feature type="transmembrane region" description="Helical" evidence="1">
    <location>
        <begin position="371"/>
        <end position="397"/>
    </location>
</feature>
<feature type="transmembrane region" description="Helical" evidence="1">
    <location>
        <begin position="450"/>
        <end position="474"/>
    </location>
</feature>
<feature type="transmembrane region" description="Helical" evidence="1">
    <location>
        <begin position="186"/>
        <end position="205"/>
    </location>
</feature>
<evidence type="ECO:0000313" key="2">
    <source>
        <dbReference type="EMBL" id="QQE75143.1"/>
    </source>
</evidence>
<dbReference type="EMBL" id="CP073708">
    <property type="protein sequence ID" value="QUO42231.1"/>
    <property type="molecule type" value="Genomic_DNA"/>
</dbReference>
<dbReference type="InterPro" id="IPR031599">
    <property type="entry name" value="ABC_tran_2"/>
</dbReference>
<dbReference type="AlphaFoldDB" id="A0A7T5EM96"/>
<feature type="transmembrane region" description="Helical" evidence="1">
    <location>
        <begin position="67"/>
        <end position="94"/>
    </location>
</feature>
<name>A0A7T5EM96_9BACL</name>
<keyword evidence="1" id="KW-1133">Transmembrane helix</keyword>
<gene>
    <name evidence="2" type="ORF">JD108_04210</name>
    <name evidence="3" type="ORF">KDJ56_04210</name>
</gene>
<keyword evidence="1" id="KW-0812">Transmembrane</keyword>
<keyword evidence="1" id="KW-0472">Membrane</keyword>
<feature type="transmembrane region" description="Helical" evidence="1">
    <location>
        <begin position="521"/>
        <end position="542"/>
    </location>
</feature>
<organism evidence="2 4">
    <name type="scientific">Brevibacillus composti</name>
    <dbReference type="NCBI Taxonomy" id="2796470"/>
    <lineage>
        <taxon>Bacteria</taxon>
        <taxon>Bacillati</taxon>
        <taxon>Bacillota</taxon>
        <taxon>Bacilli</taxon>
        <taxon>Bacillales</taxon>
        <taxon>Paenibacillaceae</taxon>
        <taxon>Brevibacillus</taxon>
    </lineage>
</organism>
<dbReference type="KEGG" id="bcop:JD108_04210"/>
<reference evidence="3" key="2">
    <citation type="submission" date="2021-04" db="EMBL/GenBank/DDBJ databases">
        <title>Brevibacillus composti FJAT-54423, complete genome.</title>
        <authorList>
            <person name="Tang R."/>
        </authorList>
    </citation>
    <scope>NUCLEOTIDE SEQUENCE</scope>
    <source>
        <strain evidence="3">FJAT-54424</strain>
    </source>
</reference>
<feature type="transmembrane region" description="Helical" evidence="1">
    <location>
        <begin position="495"/>
        <end position="515"/>
    </location>
</feature>
<protein>
    <recommendedName>
        <fullName evidence="6">ABC-2 type transport system permease protein</fullName>
    </recommendedName>
</protein>
<evidence type="ECO:0008006" key="6">
    <source>
        <dbReference type="Google" id="ProtNLM"/>
    </source>
</evidence>
<reference evidence="2 4" key="1">
    <citation type="submission" date="2020-12" db="EMBL/GenBank/DDBJ databases">
        <title>strain FJAT-54423T represents a novel species of the genus Brevibacillus.</title>
        <authorList>
            <person name="Tang R."/>
        </authorList>
    </citation>
    <scope>NUCLEOTIDE SEQUENCE [LARGE SCALE GENOMIC DNA]</scope>
    <source>
        <strain evidence="2 4">FJAT-54423</strain>
    </source>
</reference>
<dbReference type="RefSeq" id="WP_198828673.1">
    <property type="nucleotide sequence ID" value="NZ_CP066308.1"/>
</dbReference>
<feature type="transmembrane region" description="Helical" evidence="1">
    <location>
        <begin position="115"/>
        <end position="139"/>
    </location>
</feature>
<evidence type="ECO:0000256" key="1">
    <source>
        <dbReference type="SAM" id="Phobius"/>
    </source>
</evidence>
<dbReference type="Proteomes" id="UP000677234">
    <property type="component" value="Chromosome"/>
</dbReference>
<sequence length="554" mass="59337">MSKTWKLAIVLARNGGNLWGGRGKEGWRKALLLLLVAIGLFPMMSGYVVFLSALYDGLQAYGQEAVLLGLGLAIASLAIFLLGIFYVLSVFYYSQDIQHLLPLPLKPSQIIGAKFAVTLLYEYITEVFLLAPLLITYGVKSGGGFFYYLHALIIFLVLPVIPLALASIVAMLFMRFTNIGKSKDRFRLAAGLIGILIAVGAQVVLQRGVHQLERADQIERLFLAGNNSLLGIVTQMFPSSRLGAVALTEGGTWAGLGNLGLFLLLSAAFGAVFLYAGERLYLKGVLGVTEIAARRKRATAAEFTRMTARQSAFRAYVAKEWKLLFRTPAFLLNCVLSAFLMPLFLFIPLAANSKGVSGMAELGVMLQADQAAGIGVAILFAGSLFIASTSSISSTAISREGQGFFVNKFLPVRPSVIILAKTVPGISLSLMSLLILLAMLAFTVKPPVTFLLFSLAASVPGVLFVNLIGICIDLNMPKLNWDAEQKAVKQNMNTLYSLIPALVSAGLSVLAAVWSGAGGGVVAGVIFALFLLADAMLLQMLLKKGPVWLDKIGG</sequence>
<evidence type="ECO:0000313" key="5">
    <source>
        <dbReference type="Proteomes" id="UP000677234"/>
    </source>
</evidence>
<evidence type="ECO:0000313" key="4">
    <source>
        <dbReference type="Proteomes" id="UP000595847"/>
    </source>
</evidence>
<accession>A0A7T5EM96</accession>
<dbReference type="Pfam" id="PF16949">
    <property type="entry name" value="ABC_tran_2"/>
    <property type="match status" value="1"/>
</dbReference>
<feature type="transmembrane region" description="Helical" evidence="1">
    <location>
        <begin position="145"/>
        <end position="174"/>
    </location>
</feature>
<dbReference type="EMBL" id="CP066308">
    <property type="protein sequence ID" value="QQE75143.1"/>
    <property type="molecule type" value="Genomic_DNA"/>
</dbReference>
<feature type="transmembrane region" description="Helical" evidence="1">
    <location>
        <begin position="329"/>
        <end position="351"/>
    </location>
</feature>
<feature type="transmembrane region" description="Helical" evidence="1">
    <location>
        <begin position="418"/>
        <end position="444"/>
    </location>
</feature>
<dbReference type="Proteomes" id="UP000595847">
    <property type="component" value="Chromosome"/>
</dbReference>
<evidence type="ECO:0000313" key="3">
    <source>
        <dbReference type="EMBL" id="QUO42231.1"/>
    </source>
</evidence>
<feature type="transmembrane region" description="Helical" evidence="1">
    <location>
        <begin position="31"/>
        <end position="55"/>
    </location>
</feature>
<keyword evidence="5" id="KW-1185">Reference proteome</keyword>
<feature type="transmembrane region" description="Helical" evidence="1">
    <location>
        <begin position="253"/>
        <end position="276"/>
    </location>
</feature>
<proteinExistence type="predicted"/>